<dbReference type="EMBL" id="JAHYIQ010000004">
    <property type="protein sequence ID" value="KAK1132915.1"/>
    <property type="molecule type" value="Genomic_DNA"/>
</dbReference>
<keyword evidence="2" id="KW-1185">Reference proteome</keyword>
<dbReference type="AlphaFoldDB" id="A0AA40KU07"/>
<reference evidence="1" key="1">
    <citation type="submission" date="2021-10" db="EMBL/GenBank/DDBJ databases">
        <title>Melipona bicolor Genome sequencing and assembly.</title>
        <authorList>
            <person name="Araujo N.S."/>
            <person name="Arias M.C."/>
        </authorList>
    </citation>
    <scope>NUCLEOTIDE SEQUENCE</scope>
    <source>
        <strain evidence="1">USP_2M_L1-L4_2017</strain>
        <tissue evidence="1">Whole body</tissue>
    </source>
</reference>
<comment type="caution">
    <text evidence="1">The sequence shown here is derived from an EMBL/GenBank/DDBJ whole genome shotgun (WGS) entry which is preliminary data.</text>
</comment>
<proteinExistence type="predicted"/>
<dbReference type="Proteomes" id="UP001177670">
    <property type="component" value="Unassembled WGS sequence"/>
</dbReference>
<evidence type="ECO:0000313" key="1">
    <source>
        <dbReference type="EMBL" id="KAK1132915.1"/>
    </source>
</evidence>
<sequence length="54" mass="6162">MVARIAGELADVSMENGTWFRETPADVARSIDFSHERRIGRLGTRVENDASRWK</sequence>
<organism evidence="1 2">
    <name type="scientific">Melipona bicolor</name>
    <dbReference type="NCBI Taxonomy" id="60889"/>
    <lineage>
        <taxon>Eukaryota</taxon>
        <taxon>Metazoa</taxon>
        <taxon>Ecdysozoa</taxon>
        <taxon>Arthropoda</taxon>
        <taxon>Hexapoda</taxon>
        <taxon>Insecta</taxon>
        <taxon>Pterygota</taxon>
        <taxon>Neoptera</taxon>
        <taxon>Endopterygota</taxon>
        <taxon>Hymenoptera</taxon>
        <taxon>Apocrita</taxon>
        <taxon>Aculeata</taxon>
        <taxon>Apoidea</taxon>
        <taxon>Anthophila</taxon>
        <taxon>Apidae</taxon>
        <taxon>Melipona</taxon>
    </lineage>
</organism>
<name>A0AA40KU07_9HYME</name>
<feature type="non-terminal residue" evidence="1">
    <location>
        <position position="54"/>
    </location>
</feature>
<evidence type="ECO:0000313" key="2">
    <source>
        <dbReference type="Proteomes" id="UP001177670"/>
    </source>
</evidence>
<protein>
    <submittedName>
        <fullName evidence="1">Uncharacterized protein</fullName>
    </submittedName>
</protein>
<accession>A0AA40KU07</accession>
<gene>
    <name evidence="1" type="ORF">K0M31_014283</name>
</gene>